<accession>A0ABQ3VJC7</accession>
<dbReference type="PANTHER" id="PTHR43252:SF2">
    <property type="entry name" value="TRANSCRIPTION REGULATOR, PADR-LIKE FAMILY"/>
    <property type="match status" value="1"/>
</dbReference>
<dbReference type="RefSeq" id="WP_201363959.1">
    <property type="nucleotide sequence ID" value="NZ_BNJJ01000012.1"/>
</dbReference>
<evidence type="ECO:0000313" key="3">
    <source>
        <dbReference type="EMBL" id="GHO86315.1"/>
    </source>
</evidence>
<evidence type="ECO:0000313" key="4">
    <source>
        <dbReference type="Proteomes" id="UP000635565"/>
    </source>
</evidence>
<evidence type="ECO:0000256" key="1">
    <source>
        <dbReference type="SAM" id="MobiDB-lite"/>
    </source>
</evidence>
<evidence type="ECO:0000259" key="2">
    <source>
        <dbReference type="Pfam" id="PF03551"/>
    </source>
</evidence>
<dbReference type="SUPFAM" id="SSF46785">
    <property type="entry name" value="Winged helix' DNA-binding domain"/>
    <property type="match status" value="1"/>
</dbReference>
<dbReference type="Proteomes" id="UP000635565">
    <property type="component" value="Unassembled WGS sequence"/>
</dbReference>
<proteinExistence type="predicted"/>
<feature type="compositionally biased region" description="Basic and acidic residues" evidence="1">
    <location>
        <begin position="76"/>
        <end position="87"/>
    </location>
</feature>
<dbReference type="InterPro" id="IPR036388">
    <property type="entry name" value="WH-like_DNA-bd_sf"/>
</dbReference>
<dbReference type="PANTHER" id="PTHR43252">
    <property type="entry name" value="TRANSCRIPTIONAL REGULATOR YQJI"/>
    <property type="match status" value="1"/>
</dbReference>
<protein>
    <recommendedName>
        <fullName evidence="2">Transcription regulator PadR N-terminal domain-containing protein</fullName>
    </recommendedName>
</protein>
<feature type="domain" description="Transcription regulator PadR N-terminal" evidence="2">
    <location>
        <begin position="120"/>
        <end position="187"/>
    </location>
</feature>
<comment type="caution">
    <text evidence="3">The sequence shown here is derived from an EMBL/GenBank/DDBJ whole genome shotgun (WGS) entry which is preliminary data.</text>
</comment>
<dbReference type="InterPro" id="IPR036390">
    <property type="entry name" value="WH_DNA-bd_sf"/>
</dbReference>
<dbReference type="Gene3D" id="1.10.10.10">
    <property type="entry name" value="Winged helix-like DNA-binding domain superfamily/Winged helix DNA-binding domain"/>
    <property type="match status" value="1"/>
</dbReference>
<feature type="compositionally biased region" description="Basic and acidic residues" evidence="1">
    <location>
        <begin position="101"/>
        <end position="112"/>
    </location>
</feature>
<keyword evidence="4" id="KW-1185">Reference proteome</keyword>
<organism evidence="3 4">
    <name type="scientific">Dictyobacter formicarum</name>
    <dbReference type="NCBI Taxonomy" id="2778368"/>
    <lineage>
        <taxon>Bacteria</taxon>
        <taxon>Bacillati</taxon>
        <taxon>Chloroflexota</taxon>
        <taxon>Ktedonobacteria</taxon>
        <taxon>Ktedonobacterales</taxon>
        <taxon>Dictyobacteraceae</taxon>
        <taxon>Dictyobacter</taxon>
    </lineage>
</organism>
<reference evidence="3 4" key="1">
    <citation type="journal article" date="2021" name="Int. J. Syst. Evol. Microbiol.">
        <title>Reticulibacter mediterranei gen. nov., sp. nov., within the new family Reticulibacteraceae fam. nov., and Ktedonospora formicarum gen. nov., sp. nov., Ktedonobacter robiniae sp. nov., Dictyobacter formicarum sp. nov. and Dictyobacter arantiisoli sp. nov., belonging to the class Ktedonobacteria.</title>
        <authorList>
            <person name="Yabe S."/>
            <person name="Zheng Y."/>
            <person name="Wang C.M."/>
            <person name="Sakai Y."/>
            <person name="Abe K."/>
            <person name="Yokota A."/>
            <person name="Donadio S."/>
            <person name="Cavaletti L."/>
            <person name="Monciardini P."/>
        </authorList>
    </citation>
    <scope>NUCLEOTIDE SEQUENCE [LARGE SCALE GENOMIC DNA]</scope>
    <source>
        <strain evidence="3 4">SOSP1-9</strain>
    </source>
</reference>
<name>A0ABQ3VJC7_9CHLR</name>
<dbReference type="Pfam" id="PF03551">
    <property type="entry name" value="PadR"/>
    <property type="match status" value="1"/>
</dbReference>
<gene>
    <name evidence="3" type="ORF">KSZ_43210</name>
</gene>
<feature type="compositionally biased region" description="Basic and acidic residues" evidence="1">
    <location>
        <begin position="26"/>
        <end position="60"/>
    </location>
</feature>
<sequence>MRTFEMGQGPWFGPSRSMHPRAMHMSREYGDPRGEGPGEFEHRGHREGRREHKAEFERHEHRGHRGFRGEGFGELGPRERRGARDEGPFGPEHHHHGPRGRRGERGGPRIGRGDVRAATLLLLAEQPSHGYQIIQQVGERSGGIWQPSPGSVYPALQMLEDEGLVRSEEQEGRRVFKLTDAGQAYVAEHKDELSSVWKAVSDTVDSNQVELHDLFHQVGKAVRTVAQEGTATQLAAARELLSNTRRQLYLILAGEDTTTDNDRL</sequence>
<dbReference type="EMBL" id="BNJJ01000012">
    <property type="protein sequence ID" value="GHO86315.1"/>
    <property type="molecule type" value="Genomic_DNA"/>
</dbReference>
<feature type="region of interest" description="Disordered" evidence="1">
    <location>
        <begin position="26"/>
        <end position="112"/>
    </location>
</feature>
<dbReference type="InterPro" id="IPR005149">
    <property type="entry name" value="Tscrpt_reg_PadR_N"/>
</dbReference>